<proteinExistence type="predicted"/>
<name>A0ABR8HH97_NOSPU</name>
<dbReference type="InterPro" id="IPR007710">
    <property type="entry name" value="Nucleoside_deoxyribTrfase"/>
</dbReference>
<evidence type="ECO:0000313" key="2">
    <source>
        <dbReference type="Proteomes" id="UP000606396"/>
    </source>
</evidence>
<protein>
    <submittedName>
        <fullName evidence="1">Nucleoside 2-deoxyribosyltransferase</fullName>
    </submittedName>
</protein>
<dbReference type="RefSeq" id="WP_190951555.1">
    <property type="nucleotide sequence ID" value="NZ_JACJTC010000020.1"/>
</dbReference>
<sequence>MLIYFAAPLFSQAELHFNQYLTAKLELLNYQVFLPQRDGAERDKPPYDKMTKEERRLAMFQLDTAKIMEADVFLFVLDGRVPDEGACVELGVAYTHKKLQHPNKLIIGLHTDIRAAFIGSKLNPMIRVPLEYIATTEKELLQVLGHYHNFQVLPDFTKEI</sequence>
<organism evidence="1 2">
    <name type="scientific">Nostoc punctiforme FACHB-252</name>
    <dbReference type="NCBI Taxonomy" id="1357509"/>
    <lineage>
        <taxon>Bacteria</taxon>
        <taxon>Bacillati</taxon>
        <taxon>Cyanobacteriota</taxon>
        <taxon>Cyanophyceae</taxon>
        <taxon>Nostocales</taxon>
        <taxon>Nostocaceae</taxon>
        <taxon>Nostoc</taxon>
    </lineage>
</organism>
<dbReference type="Pfam" id="PF05014">
    <property type="entry name" value="Nuc_deoxyrib_tr"/>
    <property type="match status" value="1"/>
</dbReference>
<gene>
    <name evidence="1" type="ORF">H6G94_25725</name>
</gene>
<evidence type="ECO:0000313" key="1">
    <source>
        <dbReference type="EMBL" id="MBD2614631.1"/>
    </source>
</evidence>
<dbReference type="EMBL" id="JACJTC010000020">
    <property type="protein sequence ID" value="MBD2614631.1"/>
    <property type="molecule type" value="Genomic_DNA"/>
</dbReference>
<comment type="caution">
    <text evidence="1">The sequence shown here is derived from an EMBL/GenBank/DDBJ whole genome shotgun (WGS) entry which is preliminary data.</text>
</comment>
<dbReference type="Gene3D" id="3.40.50.450">
    <property type="match status" value="1"/>
</dbReference>
<accession>A0ABR8HH97</accession>
<dbReference type="SUPFAM" id="SSF52309">
    <property type="entry name" value="N-(deoxy)ribosyltransferase-like"/>
    <property type="match status" value="1"/>
</dbReference>
<dbReference type="Proteomes" id="UP000606396">
    <property type="component" value="Unassembled WGS sequence"/>
</dbReference>
<reference evidence="1 2" key="1">
    <citation type="journal article" date="2020" name="ISME J.">
        <title>Comparative genomics reveals insights into cyanobacterial evolution and habitat adaptation.</title>
        <authorList>
            <person name="Chen M.Y."/>
            <person name="Teng W.K."/>
            <person name="Zhao L."/>
            <person name="Hu C.X."/>
            <person name="Zhou Y.K."/>
            <person name="Han B.P."/>
            <person name="Song L.R."/>
            <person name="Shu W.S."/>
        </authorList>
    </citation>
    <scope>NUCLEOTIDE SEQUENCE [LARGE SCALE GENOMIC DNA]</scope>
    <source>
        <strain evidence="1 2">FACHB-252</strain>
    </source>
</reference>
<keyword evidence="2" id="KW-1185">Reference proteome</keyword>